<evidence type="ECO:0000256" key="1">
    <source>
        <dbReference type="SAM" id="MobiDB-lite"/>
    </source>
</evidence>
<dbReference type="InterPro" id="IPR044730">
    <property type="entry name" value="RNase_H-like_dom_plant"/>
</dbReference>
<gene>
    <name evidence="3" type="ORF">SASPL_115018</name>
</gene>
<evidence type="ECO:0000259" key="2">
    <source>
        <dbReference type="Pfam" id="PF13456"/>
    </source>
</evidence>
<protein>
    <recommendedName>
        <fullName evidence="2">RNase H type-1 domain-containing protein</fullName>
    </recommendedName>
</protein>
<dbReference type="Proteomes" id="UP000298416">
    <property type="component" value="Unassembled WGS sequence"/>
</dbReference>
<dbReference type="GO" id="GO:0003676">
    <property type="term" value="F:nucleic acid binding"/>
    <property type="evidence" value="ECO:0007669"/>
    <property type="project" value="InterPro"/>
</dbReference>
<dbReference type="InterPro" id="IPR053151">
    <property type="entry name" value="RNase_H-like"/>
</dbReference>
<feature type="region of interest" description="Disordered" evidence="1">
    <location>
        <begin position="219"/>
        <end position="251"/>
    </location>
</feature>
<feature type="compositionally biased region" description="Acidic residues" evidence="1">
    <location>
        <begin position="231"/>
        <end position="251"/>
    </location>
</feature>
<dbReference type="GO" id="GO:0004523">
    <property type="term" value="F:RNA-DNA hybrid ribonuclease activity"/>
    <property type="evidence" value="ECO:0007669"/>
    <property type="project" value="InterPro"/>
</dbReference>
<dbReference type="AlphaFoldDB" id="A0A8X8Y303"/>
<dbReference type="Pfam" id="PF13456">
    <property type="entry name" value="RVT_3"/>
    <property type="match status" value="1"/>
</dbReference>
<keyword evidence="4" id="KW-1185">Reference proteome</keyword>
<dbReference type="CDD" id="cd06222">
    <property type="entry name" value="RNase_H_like"/>
    <property type="match status" value="1"/>
</dbReference>
<reference evidence="3" key="1">
    <citation type="submission" date="2018-01" db="EMBL/GenBank/DDBJ databases">
        <authorList>
            <person name="Mao J.F."/>
        </authorList>
    </citation>
    <scope>NUCLEOTIDE SEQUENCE</scope>
    <source>
        <strain evidence="3">Huo1</strain>
        <tissue evidence="3">Leaf</tissue>
    </source>
</reference>
<dbReference type="InterPro" id="IPR002156">
    <property type="entry name" value="RNaseH_domain"/>
</dbReference>
<proteinExistence type="predicted"/>
<evidence type="ECO:0000313" key="3">
    <source>
        <dbReference type="EMBL" id="KAG6424600.1"/>
    </source>
</evidence>
<comment type="caution">
    <text evidence="3">The sequence shown here is derived from an EMBL/GenBank/DDBJ whole genome shotgun (WGS) entry which is preliminary data.</text>
</comment>
<dbReference type="PANTHER" id="PTHR47723">
    <property type="entry name" value="OS05G0353850 PROTEIN"/>
    <property type="match status" value="1"/>
</dbReference>
<reference evidence="3" key="2">
    <citation type="submission" date="2020-08" db="EMBL/GenBank/DDBJ databases">
        <title>Plant Genome Project.</title>
        <authorList>
            <person name="Zhang R.-G."/>
        </authorList>
    </citation>
    <scope>NUCLEOTIDE SEQUENCE</scope>
    <source>
        <strain evidence="3">Huo1</strain>
        <tissue evidence="3">Leaf</tissue>
    </source>
</reference>
<evidence type="ECO:0000313" key="4">
    <source>
        <dbReference type="Proteomes" id="UP000298416"/>
    </source>
</evidence>
<organism evidence="3">
    <name type="scientific">Salvia splendens</name>
    <name type="common">Scarlet sage</name>
    <dbReference type="NCBI Taxonomy" id="180675"/>
    <lineage>
        <taxon>Eukaryota</taxon>
        <taxon>Viridiplantae</taxon>
        <taxon>Streptophyta</taxon>
        <taxon>Embryophyta</taxon>
        <taxon>Tracheophyta</taxon>
        <taxon>Spermatophyta</taxon>
        <taxon>Magnoliopsida</taxon>
        <taxon>eudicotyledons</taxon>
        <taxon>Gunneridae</taxon>
        <taxon>Pentapetalae</taxon>
        <taxon>asterids</taxon>
        <taxon>lamiids</taxon>
        <taxon>Lamiales</taxon>
        <taxon>Lamiaceae</taxon>
        <taxon>Nepetoideae</taxon>
        <taxon>Mentheae</taxon>
        <taxon>Salviinae</taxon>
        <taxon>Salvia</taxon>
        <taxon>Salvia subgen. Calosphace</taxon>
        <taxon>core Calosphace</taxon>
    </lineage>
</organism>
<sequence>MALLFTSPLSSVCLTSPSTSRISANPCIRLTHNAIAMHQRSFVGGWNQAPFFLNNRGALMVKAASDVDGTESTASESPVSASGKSRNSGGMGNGIILWWIPPDTGWLKLNVDGVWSNGEAGAGGTLRDDGGNLICGFKAKVVASSRMDATLQAVSIGLNMAMERGQQIWLEIGEQGIAQMLTARRYGAAMMRHQLTEIKNKLKARNTKISYIAIEGMRDPRNGVKKSGAAEDQDEAGQENQAEEEAPCEEA</sequence>
<accession>A0A8X8Y303</accession>
<name>A0A8X8Y303_SALSN</name>
<dbReference type="EMBL" id="PNBA02000005">
    <property type="protein sequence ID" value="KAG6424600.1"/>
    <property type="molecule type" value="Genomic_DNA"/>
</dbReference>
<dbReference type="PANTHER" id="PTHR47723:SF19">
    <property type="entry name" value="POLYNUCLEOTIDYL TRANSFERASE, RIBONUCLEASE H-LIKE SUPERFAMILY PROTEIN"/>
    <property type="match status" value="1"/>
</dbReference>
<feature type="domain" description="RNase H type-1" evidence="2">
    <location>
        <begin position="110"/>
        <end position="209"/>
    </location>
</feature>